<accession>A0A840EV55</accession>
<dbReference type="Proteomes" id="UP000551501">
    <property type="component" value="Unassembled WGS sequence"/>
</dbReference>
<protein>
    <submittedName>
        <fullName evidence="1">Uncharacterized protein</fullName>
    </submittedName>
</protein>
<keyword evidence="2" id="KW-1185">Reference proteome</keyword>
<comment type="caution">
    <text evidence="1">The sequence shown here is derived from an EMBL/GenBank/DDBJ whole genome shotgun (WGS) entry which is preliminary data.</text>
</comment>
<dbReference type="RefSeq" id="WP_183370592.1">
    <property type="nucleotide sequence ID" value="NZ_BAABHL010000065.1"/>
</dbReference>
<name>A0A840EV55_9ACTN</name>
<dbReference type="AlphaFoldDB" id="A0A840EV55"/>
<organism evidence="1 2">
    <name type="scientific">Gordonia humi</name>
    <dbReference type="NCBI Taxonomy" id="686429"/>
    <lineage>
        <taxon>Bacteria</taxon>
        <taxon>Bacillati</taxon>
        <taxon>Actinomycetota</taxon>
        <taxon>Actinomycetes</taxon>
        <taxon>Mycobacteriales</taxon>
        <taxon>Gordoniaceae</taxon>
        <taxon>Gordonia</taxon>
    </lineage>
</organism>
<reference evidence="1 2" key="1">
    <citation type="submission" date="2020-08" db="EMBL/GenBank/DDBJ databases">
        <title>Sequencing the genomes of 1000 actinobacteria strains.</title>
        <authorList>
            <person name="Klenk H.-P."/>
        </authorList>
    </citation>
    <scope>NUCLEOTIDE SEQUENCE [LARGE SCALE GENOMIC DNA]</scope>
    <source>
        <strain evidence="1 2">DSM 45298</strain>
    </source>
</reference>
<evidence type="ECO:0000313" key="2">
    <source>
        <dbReference type="Proteomes" id="UP000551501"/>
    </source>
</evidence>
<evidence type="ECO:0000313" key="1">
    <source>
        <dbReference type="EMBL" id="MBB4135562.1"/>
    </source>
</evidence>
<proteinExistence type="predicted"/>
<sequence length="195" mass="19890">MIDDFIAILDVGARLGLISFDDHTVRRAHVDVQAFDTAALASDAERVRAVADRLGDPAWAESSAFGDLWSGRAGDTAAEVLSSATADLDAVVADIATTAIALESAATAADDVLVRYRRAMAAVCDPVLGGVDVDALPAAVSAGAVADDDVRAELVARIEYADSVGRTASRALVALAREAVDGAASAGELVLAGLR</sequence>
<dbReference type="EMBL" id="JACIFP010000001">
    <property type="protein sequence ID" value="MBB4135562.1"/>
    <property type="molecule type" value="Genomic_DNA"/>
</dbReference>
<gene>
    <name evidence="1" type="ORF">BKA16_002114</name>
</gene>